<comment type="similarity">
    <text evidence="5">Belongs to the creatininase superfamily.</text>
</comment>
<evidence type="ECO:0000313" key="7">
    <source>
        <dbReference type="Proteomes" id="UP000004728"/>
    </source>
</evidence>
<name>F1ZB57_9SPHN</name>
<keyword evidence="4" id="KW-0862">Zinc</keyword>
<dbReference type="EMBL" id="AEWJ01000044">
    <property type="protein sequence ID" value="EGD58076.1"/>
    <property type="molecule type" value="Genomic_DNA"/>
</dbReference>
<evidence type="ECO:0000256" key="2">
    <source>
        <dbReference type="ARBA" id="ARBA00022723"/>
    </source>
</evidence>
<keyword evidence="7" id="KW-1185">Reference proteome</keyword>
<keyword evidence="2" id="KW-0479">Metal-binding</keyword>
<evidence type="ECO:0000256" key="3">
    <source>
        <dbReference type="ARBA" id="ARBA00022801"/>
    </source>
</evidence>
<evidence type="ECO:0000256" key="5">
    <source>
        <dbReference type="ARBA" id="ARBA00024029"/>
    </source>
</evidence>
<dbReference type="GO" id="GO:0046872">
    <property type="term" value="F:metal ion binding"/>
    <property type="evidence" value="ECO:0007669"/>
    <property type="project" value="UniProtKB-KW"/>
</dbReference>
<dbReference type="InterPro" id="IPR003785">
    <property type="entry name" value="Creatininase/forma_Hydrolase"/>
</dbReference>
<gene>
    <name evidence="6" type="ORF">Y88_0128</name>
</gene>
<protein>
    <submittedName>
        <fullName evidence="6">Creatinine amidohydrolase family protein</fullName>
    </submittedName>
</protein>
<sequence>MDKSASGVARYWQDMAWPAFTALPASTVAVLPVGAIEQHGPHLPVYVDSCINQELLDRALATAPADLDVVALPLQAVGKSNEHLAFPGTLSLSNATLTALLLDLGDSVARAGVRRLILLNSHGGQPQVLDVVARELRIRHGMLAVNAAWYSMGMPPGLFAPDELHHGIHGGELETSLMLHLRPDLVDMTKAADFRSLSQDMEGDFTLLSPEGKFGFGWQTQDLNPAGAVGNAAGADAERGRILAEAAVARFHELAREVARFPLERFHPVP</sequence>
<reference evidence="6 7" key="1">
    <citation type="journal article" date="2012" name="J. Bacteriol.">
        <title>Draft Genome Sequence of Novosphingobium nitrogenifigens Y88T.</title>
        <authorList>
            <person name="Strabala T.J."/>
            <person name="Macdonald L."/>
            <person name="Liu V."/>
            <person name="Smit A.M."/>
        </authorList>
    </citation>
    <scope>NUCLEOTIDE SEQUENCE [LARGE SCALE GENOMIC DNA]</scope>
    <source>
        <strain evidence="6 7">DSM 19370</strain>
    </source>
</reference>
<proteinExistence type="inferred from homology"/>
<comment type="caution">
    <text evidence="6">The sequence shown here is derived from an EMBL/GenBank/DDBJ whole genome shotgun (WGS) entry which is preliminary data.</text>
</comment>
<dbReference type="InParanoid" id="F1ZB57"/>
<dbReference type="Proteomes" id="UP000004728">
    <property type="component" value="Unassembled WGS sequence"/>
</dbReference>
<organism evidence="6 7">
    <name type="scientific">Novosphingobium nitrogenifigens DSM 19370</name>
    <dbReference type="NCBI Taxonomy" id="983920"/>
    <lineage>
        <taxon>Bacteria</taxon>
        <taxon>Pseudomonadati</taxon>
        <taxon>Pseudomonadota</taxon>
        <taxon>Alphaproteobacteria</taxon>
        <taxon>Sphingomonadales</taxon>
        <taxon>Sphingomonadaceae</taxon>
        <taxon>Novosphingobium</taxon>
    </lineage>
</organism>
<dbReference type="eggNOG" id="COG1402">
    <property type="taxonomic scope" value="Bacteria"/>
</dbReference>
<comment type="cofactor">
    <cofactor evidence="1">
        <name>Zn(2+)</name>
        <dbReference type="ChEBI" id="CHEBI:29105"/>
    </cofactor>
</comment>
<dbReference type="Gene3D" id="3.40.50.10310">
    <property type="entry name" value="Creatininase"/>
    <property type="match status" value="1"/>
</dbReference>
<evidence type="ECO:0000313" key="6">
    <source>
        <dbReference type="EMBL" id="EGD58076.1"/>
    </source>
</evidence>
<evidence type="ECO:0000256" key="4">
    <source>
        <dbReference type="ARBA" id="ARBA00022833"/>
    </source>
</evidence>
<dbReference type="RefSeq" id="WP_008067424.1">
    <property type="nucleotide sequence ID" value="NZ_AQWK01000006.1"/>
</dbReference>
<dbReference type="PANTHER" id="PTHR35005:SF1">
    <property type="entry name" value="2-AMINO-5-FORMYLAMINO-6-RIBOSYLAMINOPYRIMIDIN-4(3H)-ONE 5'-MONOPHOSPHATE DEFORMYLASE"/>
    <property type="match status" value="1"/>
</dbReference>
<dbReference type="HOGENOM" id="CLU_055029_0_0_5"/>
<dbReference type="GO" id="GO:0016811">
    <property type="term" value="F:hydrolase activity, acting on carbon-nitrogen (but not peptide) bonds, in linear amides"/>
    <property type="evidence" value="ECO:0007669"/>
    <property type="project" value="TreeGrafter"/>
</dbReference>
<dbReference type="AlphaFoldDB" id="F1ZB57"/>
<dbReference type="Pfam" id="PF02633">
    <property type="entry name" value="Creatininase"/>
    <property type="match status" value="1"/>
</dbReference>
<dbReference type="InterPro" id="IPR024087">
    <property type="entry name" value="Creatininase-like_sf"/>
</dbReference>
<accession>F1ZB57</accession>
<dbReference type="GO" id="GO:0009231">
    <property type="term" value="P:riboflavin biosynthetic process"/>
    <property type="evidence" value="ECO:0007669"/>
    <property type="project" value="TreeGrafter"/>
</dbReference>
<keyword evidence="3 6" id="KW-0378">Hydrolase</keyword>
<dbReference type="STRING" id="983920.Y88_0128"/>
<evidence type="ECO:0000256" key="1">
    <source>
        <dbReference type="ARBA" id="ARBA00001947"/>
    </source>
</evidence>
<dbReference type="PANTHER" id="PTHR35005">
    <property type="entry name" value="3-DEHYDRO-SCYLLO-INOSOSE HYDROLASE"/>
    <property type="match status" value="1"/>
</dbReference>
<dbReference type="SUPFAM" id="SSF102215">
    <property type="entry name" value="Creatininase"/>
    <property type="match status" value="1"/>
</dbReference>